<gene>
    <name evidence="11" type="ORF">OBRU01_24584</name>
</gene>
<evidence type="ECO:0000256" key="8">
    <source>
        <dbReference type="PROSITE-ProRule" id="PRU00283"/>
    </source>
</evidence>
<keyword evidence="6" id="KW-0505">Motor protein</keyword>
<name>A0A0L7K5B7_OPEBR</name>
<dbReference type="PANTHER" id="PTHR47968">
    <property type="entry name" value="CENTROMERE PROTEIN E"/>
    <property type="match status" value="1"/>
</dbReference>
<dbReference type="InterPro" id="IPR001752">
    <property type="entry name" value="Kinesin_motor_dom"/>
</dbReference>
<comment type="caution">
    <text evidence="8">Lacks conserved residue(s) required for the propagation of feature annotation.</text>
</comment>
<dbReference type="STRING" id="104452.A0A0L7K5B7"/>
<comment type="subcellular location">
    <subcellularLocation>
        <location evidence="1">Cytoplasm</location>
        <location evidence="1">Cytoskeleton</location>
    </subcellularLocation>
</comment>
<evidence type="ECO:0000256" key="6">
    <source>
        <dbReference type="ARBA" id="ARBA00023175"/>
    </source>
</evidence>
<feature type="coiled-coil region" evidence="9">
    <location>
        <begin position="82"/>
        <end position="109"/>
    </location>
</feature>
<dbReference type="GO" id="GO:0003777">
    <property type="term" value="F:microtubule motor activity"/>
    <property type="evidence" value="ECO:0007669"/>
    <property type="project" value="InterPro"/>
</dbReference>
<evidence type="ECO:0000256" key="2">
    <source>
        <dbReference type="ARBA" id="ARBA00022701"/>
    </source>
</evidence>
<keyword evidence="4" id="KW-0067">ATP-binding</keyword>
<dbReference type="Gene3D" id="3.40.850.10">
    <property type="entry name" value="Kinesin motor domain"/>
    <property type="match status" value="1"/>
</dbReference>
<evidence type="ECO:0000313" key="12">
    <source>
        <dbReference type="Proteomes" id="UP000037510"/>
    </source>
</evidence>
<dbReference type="Proteomes" id="UP000037510">
    <property type="component" value="Unassembled WGS sequence"/>
</dbReference>
<protein>
    <submittedName>
        <fullName evidence="11">Putative kinesin heavy chain</fullName>
    </submittedName>
</protein>
<dbReference type="GO" id="GO:0005874">
    <property type="term" value="C:microtubule"/>
    <property type="evidence" value="ECO:0007669"/>
    <property type="project" value="UniProtKB-KW"/>
</dbReference>
<accession>A0A0L7K5B7</accession>
<dbReference type="GO" id="GO:0005524">
    <property type="term" value="F:ATP binding"/>
    <property type="evidence" value="ECO:0007669"/>
    <property type="project" value="UniProtKB-KW"/>
</dbReference>
<organism evidence="11 12">
    <name type="scientific">Operophtera brumata</name>
    <name type="common">Winter moth</name>
    <name type="synonym">Phalaena brumata</name>
    <dbReference type="NCBI Taxonomy" id="104452"/>
    <lineage>
        <taxon>Eukaryota</taxon>
        <taxon>Metazoa</taxon>
        <taxon>Ecdysozoa</taxon>
        <taxon>Arthropoda</taxon>
        <taxon>Hexapoda</taxon>
        <taxon>Insecta</taxon>
        <taxon>Pterygota</taxon>
        <taxon>Neoptera</taxon>
        <taxon>Endopterygota</taxon>
        <taxon>Lepidoptera</taxon>
        <taxon>Glossata</taxon>
        <taxon>Ditrysia</taxon>
        <taxon>Geometroidea</taxon>
        <taxon>Geometridae</taxon>
        <taxon>Larentiinae</taxon>
        <taxon>Operophtera</taxon>
    </lineage>
</organism>
<reference evidence="11 12" key="1">
    <citation type="journal article" date="2015" name="Genome Biol. Evol.">
        <title>The genome of winter moth (Operophtera brumata) provides a genomic perspective on sexual dimorphism and phenology.</title>
        <authorList>
            <person name="Derks M.F."/>
            <person name="Smit S."/>
            <person name="Salis L."/>
            <person name="Schijlen E."/>
            <person name="Bossers A."/>
            <person name="Mateman C."/>
            <person name="Pijl A.S."/>
            <person name="de Ridder D."/>
            <person name="Groenen M.A."/>
            <person name="Visser M.E."/>
            <person name="Megens H.J."/>
        </authorList>
    </citation>
    <scope>NUCLEOTIDE SEQUENCE [LARGE SCALE GENOMIC DNA]</scope>
    <source>
        <strain evidence="11">WM2013NL</strain>
        <tissue evidence="11">Head and thorax</tissue>
    </source>
</reference>
<evidence type="ECO:0000313" key="11">
    <source>
        <dbReference type="EMBL" id="KOB58043.1"/>
    </source>
</evidence>
<evidence type="ECO:0000256" key="3">
    <source>
        <dbReference type="ARBA" id="ARBA00022741"/>
    </source>
</evidence>
<keyword evidence="2" id="KW-0493">Microtubule</keyword>
<dbReference type="SUPFAM" id="SSF52540">
    <property type="entry name" value="P-loop containing nucleoside triphosphate hydrolases"/>
    <property type="match status" value="1"/>
</dbReference>
<evidence type="ECO:0000259" key="10">
    <source>
        <dbReference type="PROSITE" id="PS50067"/>
    </source>
</evidence>
<proteinExistence type="inferred from homology"/>
<evidence type="ECO:0000256" key="4">
    <source>
        <dbReference type="ARBA" id="ARBA00022840"/>
    </source>
</evidence>
<keyword evidence="3" id="KW-0547">Nucleotide-binding</keyword>
<sequence length="173" mass="19448">MIDLAGSERAFAMSAVGDRFKEGANINKSLFLGGNCKTVMIANVSPTSCSSEDTYNTLQIAARANLIKLNIKATIVEGDMRLPQYVTIKEKLEKKVKDLEKKEKDWEKKGKYYEKTVNELRAKLTQSSLKVKKLLSLMSLQRALAQQYCLSMRTFSHMADLEHSSSTDAMEQV</sequence>
<keyword evidence="12" id="KW-1185">Reference proteome</keyword>
<dbReference type="InterPro" id="IPR027417">
    <property type="entry name" value="P-loop_NTPase"/>
</dbReference>
<dbReference type="PROSITE" id="PS50067">
    <property type="entry name" value="KINESIN_MOTOR_2"/>
    <property type="match status" value="1"/>
</dbReference>
<dbReference type="Gene3D" id="1.20.58.1980">
    <property type="match status" value="1"/>
</dbReference>
<dbReference type="InterPro" id="IPR036961">
    <property type="entry name" value="Kinesin_motor_dom_sf"/>
</dbReference>
<evidence type="ECO:0000256" key="5">
    <source>
        <dbReference type="ARBA" id="ARBA00023054"/>
    </source>
</evidence>
<dbReference type="GO" id="GO:0007018">
    <property type="term" value="P:microtubule-based movement"/>
    <property type="evidence" value="ECO:0007669"/>
    <property type="project" value="InterPro"/>
</dbReference>
<dbReference type="PANTHER" id="PTHR47968:SF13">
    <property type="entry name" value="KINESIN-LIKE PROTEIN KIF19 ISOFORM X1"/>
    <property type="match status" value="1"/>
</dbReference>
<keyword evidence="7" id="KW-0206">Cytoskeleton</keyword>
<dbReference type="AlphaFoldDB" id="A0A0L7K5B7"/>
<evidence type="ECO:0000256" key="1">
    <source>
        <dbReference type="ARBA" id="ARBA00004245"/>
    </source>
</evidence>
<evidence type="ECO:0000256" key="7">
    <source>
        <dbReference type="ARBA" id="ARBA00023212"/>
    </source>
</evidence>
<comment type="similarity">
    <text evidence="8">Belongs to the TRAFAC class myosin-kinesin ATPase superfamily. Kinesin family.</text>
</comment>
<keyword evidence="5 9" id="KW-0175">Coiled coil</keyword>
<dbReference type="InterPro" id="IPR027640">
    <property type="entry name" value="Kinesin-like_fam"/>
</dbReference>
<evidence type="ECO:0000256" key="9">
    <source>
        <dbReference type="SAM" id="Coils"/>
    </source>
</evidence>
<dbReference type="GO" id="GO:0008017">
    <property type="term" value="F:microtubule binding"/>
    <property type="evidence" value="ECO:0007669"/>
    <property type="project" value="InterPro"/>
</dbReference>
<comment type="caution">
    <text evidence="11">The sequence shown here is derived from an EMBL/GenBank/DDBJ whole genome shotgun (WGS) entry which is preliminary data.</text>
</comment>
<keyword evidence="7" id="KW-0963">Cytoplasm</keyword>
<feature type="domain" description="Kinesin motor" evidence="10">
    <location>
        <begin position="1"/>
        <end position="67"/>
    </location>
</feature>
<dbReference type="EMBL" id="JTDY01010754">
    <property type="protein sequence ID" value="KOB58043.1"/>
    <property type="molecule type" value="Genomic_DNA"/>
</dbReference>